<dbReference type="InterPro" id="IPR018378">
    <property type="entry name" value="C-type_lectin_CS"/>
</dbReference>
<gene>
    <name evidence="3" type="ORF">BSL78_02214</name>
</gene>
<dbReference type="InterPro" id="IPR016187">
    <property type="entry name" value="CTDL_fold"/>
</dbReference>
<name>A0A2G8LKV4_STIJA</name>
<evidence type="ECO:0000313" key="4">
    <source>
        <dbReference type="Proteomes" id="UP000230750"/>
    </source>
</evidence>
<dbReference type="PROSITE" id="PS50041">
    <property type="entry name" value="C_TYPE_LECTIN_2"/>
    <property type="match status" value="1"/>
</dbReference>
<dbReference type="GO" id="GO:0030246">
    <property type="term" value="F:carbohydrate binding"/>
    <property type="evidence" value="ECO:0007669"/>
    <property type="project" value="UniProtKB-KW"/>
</dbReference>
<comment type="caution">
    <text evidence="3">The sequence shown here is derived from an EMBL/GenBank/DDBJ whole genome shotgun (WGS) entry which is preliminary data.</text>
</comment>
<accession>A0A2G8LKV4</accession>
<dbReference type="PROSITE" id="PS00615">
    <property type="entry name" value="C_TYPE_LECTIN_1"/>
    <property type="match status" value="1"/>
</dbReference>
<dbReference type="Pfam" id="PF00059">
    <property type="entry name" value="Lectin_C"/>
    <property type="match status" value="1"/>
</dbReference>
<dbReference type="SMART" id="SM00034">
    <property type="entry name" value="CLECT"/>
    <property type="match status" value="1"/>
</dbReference>
<dbReference type="InterPro" id="IPR050111">
    <property type="entry name" value="C-type_lectin/snaclec_domain"/>
</dbReference>
<feature type="non-terminal residue" evidence="3">
    <location>
        <position position="1"/>
    </location>
</feature>
<keyword evidence="4" id="KW-1185">Reference proteome</keyword>
<dbReference type="PANTHER" id="PTHR22803">
    <property type="entry name" value="MANNOSE, PHOSPHOLIPASE, LECTIN RECEPTOR RELATED"/>
    <property type="match status" value="1"/>
</dbReference>
<dbReference type="Proteomes" id="UP000230750">
    <property type="component" value="Unassembled WGS sequence"/>
</dbReference>
<dbReference type="EMBL" id="MRZV01000045">
    <property type="protein sequence ID" value="PIK60898.1"/>
    <property type="molecule type" value="Genomic_DNA"/>
</dbReference>
<reference evidence="3 4" key="1">
    <citation type="journal article" date="2017" name="PLoS Biol.">
        <title>The sea cucumber genome provides insights into morphological evolution and visceral regeneration.</title>
        <authorList>
            <person name="Zhang X."/>
            <person name="Sun L."/>
            <person name="Yuan J."/>
            <person name="Sun Y."/>
            <person name="Gao Y."/>
            <person name="Zhang L."/>
            <person name="Li S."/>
            <person name="Dai H."/>
            <person name="Hamel J.F."/>
            <person name="Liu C."/>
            <person name="Yu Y."/>
            <person name="Liu S."/>
            <person name="Lin W."/>
            <person name="Guo K."/>
            <person name="Jin S."/>
            <person name="Xu P."/>
            <person name="Storey K.B."/>
            <person name="Huan P."/>
            <person name="Zhang T."/>
            <person name="Zhou Y."/>
            <person name="Zhang J."/>
            <person name="Lin C."/>
            <person name="Li X."/>
            <person name="Xing L."/>
            <person name="Huo D."/>
            <person name="Sun M."/>
            <person name="Wang L."/>
            <person name="Mercier A."/>
            <person name="Li F."/>
            <person name="Yang H."/>
            <person name="Xiang J."/>
        </authorList>
    </citation>
    <scope>NUCLEOTIDE SEQUENCE [LARGE SCALE GENOMIC DNA]</scope>
    <source>
        <strain evidence="3">Shaxun</strain>
        <tissue evidence="3">Muscle</tissue>
    </source>
</reference>
<keyword evidence="3" id="KW-0430">Lectin</keyword>
<dbReference type="SUPFAM" id="SSF56436">
    <property type="entry name" value="C-type lectin-like"/>
    <property type="match status" value="1"/>
</dbReference>
<dbReference type="CDD" id="cd00037">
    <property type="entry name" value="CLECT"/>
    <property type="match status" value="1"/>
</dbReference>
<feature type="domain" description="C-type lectin" evidence="2">
    <location>
        <begin position="7"/>
        <end position="131"/>
    </location>
</feature>
<dbReference type="OrthoDB" id="441660at2759"/>
<organism evidence="3 4">
    <name type="scientific">Stichopus japonicus</name>
    <name type="common">Sea cucumber</name>
    <dbReference type="NCBI Taxonomy" id="307972"/>
    <lineage>
        <taxon>Eukaryota</taxon>
        <taxon>Metazoa</taxon>
        <taxon>Echinodermata</taxon>
        <taxon>Eleutherozoa</taxon>
        <taxon>Echinozoa</taxon>
        <taxon>Holothuroidea</taxon>
        <taxon>Aspidochirotacea</taxon>
        <taxon>Aspidochirotida</taxon>
        <taxon>Stichopodidae</taxon>
        <taxon>Apostichopus</taxon>
    </lineage>
</organism>
<dbReference type="InterPro" id="IPR001304">
    <property type="entry name" value="C-type_lectin-like"/>
</dbReference>
<sequence length="134" mass="15639">CSEWVAYGGSQYCYMEGRETWQNATSYCRQYTQYSYLVTVESIEENTFLNDLVQERNTDGFRDTWIGLNDLEVDFEWITESGEPATFFNWETQHGDPQGNTPGESCVFMTILYDGRWLDGECGSVKHYICENRL</sequence>
<evidence type="ECO:0000256" key="1">
    <source>
        <dbReference type="ARBA" id="ARBA00023157"/>
    </source>
</evidence>
<protein>
    <submittedName>
        <fullName evidence="3">Putative lactose-binding lectin l-2-like</fullName>
    </submittedName>
</protein>
<dbReference type="AlphaFoldDB" id="A0A2G8LKV4"/>
<dbReference type="Gene3D" id="3.10.100.10">
    <property type="entry name" value="Mannose-Binding Protein A, subunit A"/>
    <property type="match status" value="1"/>
</dbReference>
<evidence type="ECO:0000259" key="2">
    <source>
        <dbReference type="PROSITE" id="PS50041"/>
    </source>
</evidence>
<dbReference type="InterPro" id="IPR016186">
    <property type="entry name" value="C-type_lectin-like/link_sf"/>
</dbReference>
<keyword evidence="1" id="KW-1015">Disulfide bond</keyword>
<evidence type="ECO:0000313" key="3">
    <source>
        <dbReference type="EMBL" id="PIK60898.1"/>
    </source>
</evidence>
<proteinExistence type="predicted"/>